<name>A0A1I3I7D2_9PLAN</name>
<dbReference type="GO" id="GO:0020037">
    <property type="term" value="F:heme binding"/>
    <property type="evidence" value="ECO:0007669"/>
    <property type="project" value="InterPro"/>
</dbReference>
<evidence type="ECO:0000259" key="2">
    <source>
        <dbReference type="Pfam" id="PF07587"/>
    </source>
</evidence>
<evidence type="ECO:0000259" key="1">
    <source>
        <dbReference type="Pfam" id="PF07583"/>
    </source>
</evidence>
<dbReference type="EMBL" id="FOQD01000009">
    <property type="protein sequence ID" value="SFI43846.1"/>
    <property type="molecule type" value="Genomic_DNA"/>
</dbReference>
<dbReference type="Pfam" id="PF07583">
    <property type="entry name" value="PSCyt2"/>
    <property type="match status" value="1"/>
</dbReference>
<dbReference type="InterPro" id="IPR036909">
    <property type="entry name" value="Cyt_c-like_dom_sf"/>
</dbReference>
<keyword evidence="5" id="KW-1185">Reference proteome</keyword>
<reference evidence="5" key="1">
    <citation type="submission" date="2016-10" db="EMBL/GenBank/DDBJ databases">
        <authorList>
            <person name="Varghese N."/>
            <person name="Submissions S."/>
        </authorList>
    </citation>
    <scope>NUCLEOTIDE SEQUENCE [LARGE SCALE GENOMIC DNA]</scope>
    <source>
        <strain evidence="5">DSM 26348</strain>
    </source>
</reference>
<feature type="domain" description="Cytochrome C Planctomycete-type" evidence="3">
    <location>
        <begin position="85"/>
        <end position="143"/>
    </location>
</feature>
<feature type="domain" description="DUF1549" evidence="1">
    <location>
        <begin position="210"/>
        <end position="423"/>
    </location>
</feature>
<dbReference type="InterPro" id="IPR011429">
    <property type="entry name" value="Cyt_c_Planctomycete-type"/>
</dbReference>
<dbReference type="STRING" id="1576369.SAMN05421753_1092"/>
<dbReference type="PANTHER" id="PTHR35889">
    <property type="entry name" value="CYCLOINULO-OLIGOSACCHARIDE FRUCTANOTRANSFERASE-RELATED"/>
    <property type="match status" value="1"/>
</dbReference>
<dbReference type="Pfam" id="PF07587">
    <property type="entry name" value="PSD1"/>
    <property type="match status" value="1"/>
</dbReference>
<dbReference type="InterPro" id="IPR022655">
    <property type="entry name" value="DUF1553"/>
</dbReference>
<evidence type="ECO:0000259" key="3">
    <source>
        <dbReference type="Pfam" id="PF07635"/>
    </source>
</evidence>
<proteinExistence type="predicted"/>
<accession>A0A1I3I7D2</accession>
<dbReference type="GO" id="GO:0009055">
    <property type="term" value="F:electron transfer activity"/>
    <property type="evidence" value="ECO:0007669"/>
    <property type="project" value="InterPro"/>
</dbReference>
<dbReference type="Proteomes" id="UP000199518">
    <property type="component" value="Unassembled WGS sequence"/>
</dbReference>
<evidence type="ECO:0000313" key="4">
    <source>
        <dbReference type="EMBL" id="SFI43846.1"/>
    </source>
</evidence>
<sequence>MERDARAFRLIDANQPPGVSTRFPPPWQNAQSAAVSCMPSSLVRTAWPIAAAFVLLAGAAPLFADDPAALEHFEKQVRPLLVKHCYECHSQQAKRVEANLTLDTREGFLRGGDSGTALVPGAPADSLFIDAVHYGQYEMPPRGKLPDADIAQLEQWVKNGAPWPAEAAPVAHAGPKPFNLQQRRAEHWSWQPVQTVTPPTAKNAAWPKGPIDQFILARLEQESLNPAPPADRSLWLRRVYFDLTGLPPTPAELAADLADTSDSADAHVVDKLLQSPRFGEKWARHWMDLVRYAETHGHEFDYPIHYAHRYRDYLIRALNADVPYDQLLREHVAGDLLANPRLNPGDQTNESVIGTGFWFLGEAVHAPTDVRADLSTRVENQIDVFSRAFLGLSVACARCHDHKFDAISKEDYYALYGVLNSSHREEAWLDPRGEITAAVGSIDELRAAADQSLSSSLSREPLAQSTTLQKTLLACWDVLSLPSATNRSTALARIAAEHQIDPAELSRWVQAFEDEALKACSHPLYACRTLAKGSDQDFSARRAALLVELEQTDKQAQSGRQNATCLSAFETDNWKGWIPTGVAFGSSPLHGTRLDLSSKHAALAIPGTADSGQRSSNLRGSLRSPVFTLAQPRIHTRLRGKNVTLRLVIENYFMDVFQPLLFAQATRKDADTAGNWAWVTQSGDLGNHLGRRAYFEVLDHGDGEVAIDEIWMSDRDAPIDPPSPLSLELAHNASVTSRASLAEACQRNWGDALATAAQGNLTPDSAELINWLLRHQLLETAARIKPLHSGLVQRAKEVPTPIPVLAIAEGHGLDEPVHIRGSDASFGENVPRRFLVAIAGEDQPPVLHGSGRLELADRLTASSNPFRSRVIVNRLWHHLFGRGIVPSVDDFGVMGQPPSHPELLDWLAADFDQHGQSLKHSLRTIVLSQTYRMSSSPQDAAAEERDPENILLHRMPIRRLTAEGIRDAMLAVSGRLDLTMFGPSVPVHITPFMQGRGQPKESGPLDGAGRRSLYQETRRNFLAPLLLTFDQPSPFSCMGRRAVSNVPAQSLILMNDPFVVEQARLWSVRLKAEAPDDAQRLTLAFRQAFARDPTAAEALASEQFLQQQRSATPTGSDDQHWADLCHMLLNKKEFVFLQ</sequence>
<gene>
    <name evidence="4" type="ORF">SAMN05421753_1092</name>
</gene>
<dbReference type="AlphaFoldDB" id="A0A1I3I7D2"/>
<dbReference type="InterPro" id="IPR011444">
    <property type="entry name" value="DUF1549"/>
</dbReference>
<dbReference type="SUPFAM" id="SSF46626">
    <property type="entry name" value="Cytochrome c"/>
    <property type="match status" value="1"/>
</dbReference>
<dbReference type="Pfam" id="PF07635">
    <property type="entry name" value="PSCyt1"/>
    <property type="match status" value="1"/>
</dbReference>
<feature type="domain" description="DUF1553" evidence="2">
    <location>
        <begin position="851"/>
        <end position="1104"/>
    </location>
</feature>
<protein>
    <submittedName>
        <fullName evidence="4">Planctomycete cytochrome C</fullName>
    </submittedName>
</protein>
<evidence type="ECO:0000313" key="5">
    <source>
        <dbReference type="Proteomes" id="UP000199518"/>
    </source>
</evidence>
<organism evidence="4 5">
    <name type="scientific">Planctomicrobium piriforme</name>
    <dbReference type="NCBI Taxonomy" id="1576369"/>
    <lineage>
        <taxon>Bacteria</taxon>
        <taxon>Pseudomonadati</taxon>
        <taxon>Planctomycetota</taxon>
        <taxon>Planctomycetia</taxon>
        <taxon>Planctomycetales</taxon>
        <taxon>Planctomycetaceae</taxon>
        <taxon>Planctomicrobium</taxon>
    </lineage>
</organism>
<dbReference type="PANTHER" id="PTHR35889:SF3">
    <property type="entry name" value="F-BOX DOMAIN-CONTAINING PROTEIN"/>
    <property type="match status" value="1"/>
</dbReference>